<dbReference type="Proteomes" id="UP000005952">
    <property type="component" value="Chromosome"/>
</dbReference>
<evidence type="ECO:0000313" key="1">
    <source>
        <dbReference type="EMBL" id="AGK59895.1"/>
    </source>
</evidence>
<sequence>MFTRSVWADPGWSPNDLHVASRRACDIASPISGVNGVKITARFDYNEPLACLEASLLPGITVWETDGRETRAFWQPVASRGGFVAVEL</sequence>
<proteinExistence type="predicted"/>
<gene>
    <name evidence="1" type="ORF">HYPDE_41133</name>
</gene>
<dbReference type="EMBL" id="CP005587">
    <property type="protein sequence ID" value="AGK59895.1"/>
    <property type="molecule type" value="Genomic_DNA"/>
</dbReference>
<keyword evidence="2" id="KW-1185">Reference proteome</keyword>
<dbReference type="AlphaFoldDB" id="N0BIC7"/>
<organism evidence="1 2">
    <name type="scientific">Hyphomicrobium denitrificans 1NES1</name>
    <dbReference type="NCBI Taxonomy" id="670307"/>
    <lineage>
        <taxon>Bacteria</taxon>
        <taxon>Pseudomonadati</taxon>
        <taxon>Pseudomonadota</taxon>
        <taxon>Alphaproteobacteria</taxon>
        <taxon>Hyphomicrobiales</taxon>
        <taxon>Hyphomicrobiaceae</taxon>
        <taxon>Hyphomicrobium</taxon>
    </lineage>
</organism>
<protein>
    <submittedName>
        <fullName evidence="1">Uncharacterized protein</fullName>
    </submittedName>
</protein>
<evidence type="ECO:0000313" key="2">
    <source>
        <dbReference type="Proteomes" id="UP000005952"/>
    </source>
</evidence>
<dbReference type="HOGENOM" id="CLU_2464862_0_0_5"/>
<name>N0BIC7_9HYPH</name>
<dbReference type="KEGG" id="hdt:HYPDE_41133"/>
<dbReference type="STRING" id="670307.HYPDE_41133"/>
<reference evidence="1 2" key="1">
    <citation type="journal article" date="2013" name="Genome Announc.">
        <title>Genome sequences for three denitrifying bacterial strains isolated from a uranium- and nitrate-contaminated subsurface environment.</title>
        <authorList>
            <person name="Venkatramanan R."/>
            <person name="Prakash O."/>
            <person name="Woyke T."/>
            <person name="Chain P."/>
            <person name="Goodwin L.A."/>
            <person name="Watson D."/>
            <person name="Brooks S."/>
            <person name="Kostka J.E."/>
            <person name="Green S.J."/>
        </authorList>
    </citation>
    <scope>NUCLEOTIDE SEQUENCE [LARGE SCALE GENOMIC DNA]</scope>
    <source>
        <strain evidence="1 2">1NES1</strain>
    </source>
</reference>
<accession>N0BIC7</accession>